<dbReference type="KEGG" id="bqy:MUS_2711"/>
<dbReference type="PATRIC" id="fig|1126211.3.peg.2569"/>
<gene>
    <name evidence="1" type="ORF">MUS_2711</name>
</gene>
<reference evidence="1 2" key="1">
    <citation type="journal article" date="2012" name="J. Biotechnol.">
        <title>Genome sequence of the plant growth promoting strain Bacillus amyloliquefaciens subsp. plantarum B9601-Y2 and expression of mersacidin and other secondary metabolites.</title>
        <authorList>
            <person name="He P."/>
            <person name="Hao K."/>
            <person name="Blom J."/>
            <person name="Ruckert C."/>
            <person name="Vater J."/>
            <person name="Mao Z."/>
            <person name="Wu Y."/>
            <person name="Hou M."/>
            <person name="He P."/>
            <person name="He Y."/>
            <person name="Borriss R."/>
        </authorList>
    </citation>
    <scope>NUCLEOTIDE SEQUENCE [LARGE SCALE GENOMIC DNA]</scope>
    <source>
        <strain evidence="1">Y2</strain>
    </source>
</reference>
<dbReference type="Proteomes" id="UP000002878">
    <property type="component" value="Chromosome"/>
</dbReference>
<evidence type="ECO:0000313" key="1">
    <source>
        <dbReference type="EMBL" id="AFJ62621.1"/>
    </source>
</evidence>
<dbReference type="AlphaFoldDB" id="I2C7J7"/>
<sequence>MQNLTETDDFLFILKKYQIAKKKEPRHALSRIETFIFILSFS</sequence>
<name>I2C7J7_BACAY</name>
<dbReference type="EMBL" id="CP003332">
    <property type="protein sequence ID" value="AFJ62621.1"/>
    <property type="molecule type" value="Genomic_DNA"/>
</dbReference>
<dbReference type="HOGENOM" id="CLU_3246691_0_0_9"/>
<organism evidence="1 2">
    <name type="scientific">Bacillus amyloliquefaciens (strain Y2)</name>
    <name type="common">Bacillus amyloliquefaciens subsp. plantarum (strain B9601-Y2)</name>
    <dbReference type="NCBI Taxonomy" id="1155777"/>
    <lineage>
        <taxon>Bacteria</taxon>
        <taxon>Bacillati</taxon>
        <taxon>Bacillota</taxon>
        <taxon>Bacilli</taxon>
        <taxon>Bacillales</taxon>
        <taxon>Bacillaceae</taxon>
        <taxon>Bacillus</taxon>
        <taxon>Bacillus amyloliquefaciens group</taxon>
    </lineage>
</organism>
<proteinExistence type="predicted"/>
<protein>
    <submittedName>
        <fullName evidence="1">Uncharacterized protein</fullName>
    </submittedName>
</protein>
<evidence type="ECO:0000313" key="2">
    <source>
        <dbReference type="Proteomes" id="UP000002878"/>
    </source>
</evidence>
<accession>I2C7J7</accession>